<dbReference type="FunFam" id="3.30.230.10:FF:000001">
    <property type="entry name" value="30S ribosomal protein S9"/>
    <property type="match status" value="1"/>
</dbReference>
<comment type="similarity">
    <text evidence="1 6">Belongs to the universal ribosomal protein uS9 family.</text>
</comment>
<comment type="caution">
    <text evidence="8">The sequence shown here is derived from an EMBL/GenBank/DDBJ whole genome shotgun (WGS) entry which is preliminary data.</text>
</comment>
<evidence type="ECO:0000256" key="1">
    <source>
        <dbReference type="ARBA" id="ARBA00005251"/>
    </source>
</evidence>
<name>A0A2C5XJB9_9PEZI</name>
<evidence type="ECO:0000313" key="9">
    <source>
        <dbReference type="Proteomes" id="UP000222788"/>
    </source>
</evidence>
<dbReference type="AlphaFoldDB" id="A0A2C5XJB9"/>
<feature type="region of interest" description="Disordered" evidence="7">
    <location>
        <begin position="300"/>
        <end position="325"/>
    </location>
</feature>
<dbReference type="InterPro" id="IPR023035">
    <property type="entry name" value="Ribosomal_uS9_bac/plastid"/>
</dbReference>
<dbReference type="PANTHER" id="PTHR21569:SF1">
    <property type="entry name" value="SMALL RIBOSOMAL SUBUNIT PROTEIN US9M"/>
    <property type="match status" value="1"/>
</dbReference>
<keyword evidence="3 6" id="KW-0687">Ribonucleoprotein</keyword>
<evidence type="ECO:0000256" key="7">
    <source>
        <dbReference type="SAM" id="MobiDB-lite"/>
    </source>
</evidence>
<dbReference type="GO" id="GO:0003723">
    <property type="term" value="F:RNA binding"/>
    <property type="evidence" value="ECO:0007669"/>
    <property type="project" value="TreeGrafter"/>
</dbReference>
<dbReference type="GO" id="GO:0003735">
    <property type="term" value="F:structural constituent of ribosome"/>
    <property type="evidence" value="ECO:0007669"/>
    <property type="project" value="InterPro"/>
</dbReference>
<dbReference type="PROSITE" id="PS00360">
    <property type="entry name" value="RIBOSOMAL_S9"/>
    <property type="match status" value="1"/>
</dbReference>
<keyword evidence="9" id="KW-1185">Reference proteome</keyword>
<feature type="compositionally biased region" description="Basic residues" evidence="7">
    <location>
        <begin position="307"/>
        <end position="325"/>
    </location>
</feature>
<evidence type="ECO:0000256" key="4">
    <source>
        <dbReference type="ARBA" id="ARBA00039318"/>
    </source>
</evidence>
<evidence type="ECO:0000256" key="6">
    <source>
        <dbReference type="RuleBase" id="RU003815"/>
    </source>
</evidence>
<dbReference type="Pfam" id="PF00380">
    <property type="entry name" value="Ribosomal_S9"/>
    <property type="match status" value="1"/>
</dbReference>
<reference evidence="8 9" key="1">
    <citation type="journal article" date="2013" name="Fungal Biol.">
        <title>Analysis of microsatellite markers in the genome of the plant pathogen Ceratocystis fimbriata.</title>
        <authorList>
            <person name="Simpson M.C."/>
            <person name="Wilken P.M."/>
            <person name="Coetzee M.P."/>
            <person name="Wingfield M.J."/>
            <person name="Wingfield B.D."/>
        </authorList>
    </citation>
    <scope>NUCLEOTIDE SEQUENCE [LARGE SCALE GENOMIC DNA]</scope>
    <source>
        <strain evidence="8 9">CBS 114723</strain>
    </source>
</reference>
<evidence type="ECO:0000313" key="8">
    <source>
        <dbReference type="EMBL" id="PHH55893.1"/>
    </source>
</evidence>
<feature type="compositionally biased region" description="Polar residues" evidence="7">
    <location>
        <begin position="31"/>
        <end position="40"/>
    </location>
</feature>
<evidence type="ECO:0000256" key="3">
    <source>
        <dbReference type="ARBA" id="ARBA00023274"/>
    </source>
</evidence>
<reference evidence="8 9" key="2">
    <citation type="journal article" date="2013" name="IMA Fungus">
        <title>IMA Genome-F 1: Ceratocystis fimbriata: Draft nuclear genome sequence for the plant pathogen, Ceratocystis fimbriata.</title>
        <authorList>
            <person name="Wilken P.M."/>
            <person name="Steenkamp E.T."/>
            <person name="Wingfield M.J."/>
            <person name="de Beer Z.W."/>
            <person name="Wingfield B.D."/>
        </authorList>
    </citation>
    <scope>NUCLEOTIDE SEQUENCE [LARGE SCALE GENOMIC DNA]</scope>
    <source>
        <strain evidence="8 9">CBS 114723</strain>
    </source>
</reference>
<protein>
    <recommendedName>
        <fullName evidence="4">Small ribosomal subunit protein uS9m</fullName>
    </recommendedName>
    <alternativeName>
        <fullName evidence="5">37S ribosomal protein S9, mitochondrial</fullName>
    </alternativeName>
</protein>
<dbReference type="GO" id="GO:0006412">
    <property type="term" value="P:translation"/>
    <property type="evidence" value="ECO:0007669"/>
    <property type="project" value="InterPro"/>
</dbReference>
<dbReference type="EMBL" id="APWK03000006">
    <property type="protein sequence ID" value="PHH55893.1"/>
    <property type="molecule type" value="Genomic_DNA"/>
</dbReference>
<dbReference type="InterPro" id="IPR020568">
    <property type="entry name" value="Ribosomal_Su5_D2-typ_SF"/>
</dbReference>
<evidence type="ECO:0000256" key="5">
    <source>
        <dbReference type="ARBA" id="ARBA00042623"/>
    </source>
</evidence>
<sequence length="325" mass="36565">MAVFGLSARQLRIMRQLNRAPTQPTFISVPFSNRQYSSPASDALEVSKPRNRGRQRIIEPDLDNAGRPKIKAAEPIALENIRYARMIPASPGYFSRHPFFSEGLVELQRLVSDYRSLPRAPKSATTIPVQWRTLEEYISVTREPIREVEYKQALELCEELMKIHPSIMPDEVRLVLGKWKADVTETVEHVKPHHIDYMGRSLGVGKRKSSTARAWVIEGTGEVIINGKPITEAFGRIHDRESALWALHSTNRMDKYNVFAIVQGGGTTGQAEALALAVSKALLGHEPALKPALRRAGCVTQDSRSVERKKHGHVKARKMPAWVKR</sequence>
<dbReference type="InterPro" id="IPR020574">
    <property type="entry name" value="Ribosomal_uS9_CS"/>
</dbReference>
<dbReference type="GO" id="GO:0005763">
    <property type="term" value="C:mitochondrial small ribosomal subunit"/>
    <property type="evidence" value="ECO:0007669"/>
    <property type="project" value="TreeGrafter"/>
</dbReference>
<dbReference type="SUPFAM" id="SSF54211">
    <property type="entry name" value="Ribosomal protein S5 domain 2-like"/>
    <property type="match status" value="1"/>
</dbReference>
<dbReference type="STRING" id="1035309.A0A2C5XJB9"/>
<accession>A0A2C5XJB9</accession>
<dbReference type="NCBIfam" id="NF001099">
    <property type="entry name" value="PRK00132.1"/>
    <property type="match status" value="1"/>
</dbReference>
<evidence type="ECO:0000256" key="2">
    <source>
        <dbReference type="ARBA" id="ARBA00022980"/>
    </source>
</evidence>
<keyword evidence="2 6" id="KW-0689">Ribosomal protein</keyword>
<feature type="region of interest" description="Disordered" evidence="7">
    <location>
        <begin position="31"/>
        <end position="55"/>
    </location>
</feature>
<dbReference type="Gene3D" id="3.30.230.10">
    <property type="match status" value="1"/>
</dbReference>
<dbReference type="Proteomes" id="UP000222788">
    <property type="component" value="Unassembled WGS sequence"/>
</dbReference>
<dbReference type="InterPro" id="IPR014721">
    <property type="entry name" value="Ribsml_uS5_D2-typ_fold_subgr"/>
</dbReference>
<gene>
    <name evidence="8" type="primary">mrp-9</name>
    <name evidence="8" type="ORF">CFIMG_001140RA</name>
</gene>
<dbReference type="PANTHER" id="PTHR21569">
    <property type="entry name" value="RIBOSOMAL PROTEIN S9"/>
    <property type="match status" value="1"/>
</dbReference>
<organism evidence="8 9">
    <name type="scientific">Ceratocystis fimbriata CBS 114723</name>
    <dbReference type="NCBI Taxonomy" id="1035309"/>
    <lineage>
        <taxon>Eukaryota</taxon>
        <taxon>Fungi</taxon>
        <taxon>Dikarya</taxon>
        <taxon>Ascomycota</taxon>
        <taxon>Pezizomycotina</taxon>
        <taxon>Sordariomycetes</taxon>
        <taxon>Hypocreomycetidae</taxon>
        <taxon>Microascales</taxon>
        <taxon>Ceratocystidaceae</taxon>
        <taxon>Ceratocystis</taxon>
    </lineage>
</organism>
<proteinExistence type="inferred from homology"/>
<dbReference type="InterPro" id="IPR000754">
    <property type="entry name" value="Ribosomal_uS9"/>
</dbReference>
<dbReference type="OrthoDB" id="10254627at2759"/>